<evidence type="ECO:0000313" key="4">
    <source>
        <dbReference type="EMBL" id="RZF63530.1"/>
    </source>
</evidence>
<dbReference type="Gene3D" id="1.10.530.10">
    <property type="match status" value="1"/>
</dbReference>
<accession>A0A4Q6XTC4</accession>
<feature type="domain" description="Transglycosylase SLT" evidence="3">
    <location>
        <begin position="3"/>
        <end position="106"/>
    </location>
</feature>
<dbReference type="InterPro" id="IPR008258">
    <property type="entry name" value="Transglycosylase_SLT_dom_1"/>
</dbReference>
<dbReference type="PANTHER" id="PTHR37423:SF2">
    <property type="entry name" value="MEMBRANE-BOUND LYTIC MUREIN TRANSGLYCOSYLASE C"/>
    <property type="match status" value="1"/>
</dbReference>
<dbReference type="CDD" id="cd00254">
    <property type="entry name" value="LT-like"/>
    <property type="match status" value="1"/>
</dbReference>
<dbReference type="SUPFAM" id="SSF53955">
    <property type="entry name" value="Lysozyme-like"/>
    <property type="match status" value="1"/>
</dbReference>
<name>A0A4Q6XTC4_9SPHN</name>
<evidence type="ECO:0000313" key="5">
    <source>
        <dbReference type="Proteomes" id="UP000292085"/>
    </source>
</evidence>
<protein>
    <submittedName>
        <fullName evidence="4">Lytic transglycosylase domain-containing protein</fullName>
    </submittedName>
</protein>
<dbReference type="PANTHER" id="PTHR37423">
    <property type="entry name" value="SOLUBLE LYTIC MUREIN TRANSGLYCOSYLASE-RELATED"/>
    <property type="match status" value="1"/>
</dbReference>
<organism evidence="4 5">
    <name type="scientific">Sphingomonas populi</name>
    <dbReference type="NCBI Taxonomy" id="2484750"/>
    <lineage>
        <taxon>Bacteria</taxon>
        <taxon>Pseudomonadati</taxon>
        <taxon>Pseudomonadota</taxon>
        <taxon>Alphaproteobacteria</taxon>
        <taxon>Sphingomonadales</taxon>
        <taxon>Sphingomonadaceae</taxon>
        <taxon>Sphingomonas</taxon>
    </lineage>
</organism>
<dbReference type="EMBL" id="SGIS01000025">
    <property type="protein sequence ID" value="RZF63530.1"/>
    <property type="molecule type" value="Genomic_DNA"/>
</dbReference>
<comment type="similarity">
    <text evidence="2">Belongs to the virb1 family.</text>
</comment>
<comment type="similarity">
    <text evidence="1">Belongs to the transglycosylase Slt family.</text>
</comment>
<dbReference type="OrthoDB" id="9815002at2"/>
<dbReference type="InterPro" id="IPR023346">
    <property type="entry name" value="Lysozyme-like_dom_sf"/>
</dbReference>
<sequence length="148" mass="15957">MAAAACEAGVPLELYDALIVQESQYRPFVVSPKGAAGMSQLMPQTARALNVSNVWDAAENLRAGARYLRAQIDAFARYDLALGAYNAGPQRIREYRGLPPFRETQAYVARILSRTRLHLALRNGGGFGTVGAIAVASVPRLMSAVTSF</sequence>
<comment type="caution">
    <text evidence="4">The sequence shown here is derived from an EMBL/GenBank/DDBJ whole genome shotgun (WGS) entry which is preliminary data.</text>
</comment>
<proteinExistence type="inferred from homology"/>
<dbReference type="Proteomes" id="UP000292085">
    <property type="component" value="Unassembled WGS sequence"/>
</dbReference>
<dbReference type="AlphaFoldDB" id="A0A4Q6XTC4"/>
<keyword evidence="5" id="KW-1185">Reference proteome</keyword>
<evidence type="ECO:0000256" key="1">
    <source>
        <dbReference type="ARBA" id="ARBA00007734"/>
    </source>
</evidence>
<evidence type="ECO:0000256" key="2">
    <source>
        <dbReference type="ARBA" id="ARBA00009387"/>
    </source>
</evidence>
<reference evidence="4 5" key="1">
    <citation type="submission" date="2019-02" db="EMBL/GenBank/DDBJ databases">
        <authorList>
            <person name="Li Y."/>
        </authorList>
    </citation>
    <scope>NUCLEOTIDE SEQUENCE [LARGE SCALE GENOMIC DNA]</scope>
    <source>
        <strain evidence="4 5">3-7</strain>
    </source>
</reference>
<gene>
    <name evidence="4" type="ORF">EWE75_15690</name>
</gene>
<evidence type="ECO:0000259" key="3">
    <source>
        <dbReference type="Pfam" id="PF01464"/>
    </source>
</evidence>
<dbReference type="Pfam" id="PF01464">
    <property type="entry name" value="SLT"/>
    <property type="match status" value="1"/>
</dbReference>